<dbReference type="PANTHER" id="PTHR31350">
    <property type="entry name" value="SI:DKEY-261L7.2"/>
    <property type="match status" value="1"/>
</dbReference>
<keyword evidence="4" id="KW-1185">Reference proteome</keyword>
<dbReference type="Pfam" id="PF13369">
    <property type="entry name" value="Transglut_core2"/>
    <property type="match status" value="1"/>
</dbReference>
<dbReference type="PANTHER" id="PTHR31350:SF21">
    <property type="entry name" value="F-BOX ONLY PROTEIN 21"/>
    <property type="match status" value="1"/>
</dbReference>
<comment type="similarity">
    <text evidence="1">Belongs to the UPF0162 family.</text>
</comment>
<gene>
    <name evidence="3" type="ORF">IHV77_00530</name>
</gene>
<dbReference type="InterPro" id="IPR011990">
    <property type="entry name" value="TPR-like_helical_dom_sf"/>
</dbReference>
<sequence>MKYYRRRLYDHFVNFYNVISDDYGESEAQLRAKMGHFVRKARREISSDWALKERIHHLLQLIYSDWGFHCDPDKYFSARNLYLPYVLEYREGMPVTLGAIILYLAESLDLPIYPVNFPTQLILRAEIEDDVVFIDPWNGSYISQEKLQQLYEGAFGFGSQIQPEELERADLQLLYLRFEQLAKNALIREEHNEMAFRYIEHLLIFNKDEPYHIRDRGLVLAQMGAYPAALKDLEYFIDKCPQDPTAMFIRTQLLELKGEIEEDRHSIH</sequence>
<dbReference type="SUPFAM" id="SSF48452">
    <property type="entry name" value="TPR-like"/>
    <property type="match status" value="1"/>
</dbReference>
<dbReference type="InterPro" id="IPR032698">
    <property type="entry name" value="SirB1_N"/>
</dbReference>
<proteinExistence type="inferred from homology"/>
<protein>
    <submittedName>
        <fullName evidence="3">SirB1 family protein</fullName>
    </submittedName>
</protein>
<organism evidence="3 4">
    <name type="scientific">Rodentibacter haemolyticus</name>
    <dbReference type="NCBI Taxonomy" id="2778911"/>
    <lineage>
        <taxon>Bacteria</taxon>
        <taxon>Pseudomonadati</taxon>
        <taxon>Pseudomonadota</taxon>
        <taxon>Gammaproteobacteria</taxon>
        <taxon>Pasteurellales</taxon>
        <taxon>Pasteurellaceae</taxon>
        <taxon>Rodentibacter</taxon>
    </lineage>
</organism>
<dbReference type="EMBL" id="CP063056">
    <property type="protein sequence ID" value="QPB42648.1"/>
    <property type="molecule type" value="Genomic_DNA"/>
</dbReference>
<dbReference type="RefSeq" id="WP_194812226.1">
    <property type="nucleotide sequence ID" value="NZ_CP063056.1"/>
</dbReference>
<name>A0ABX6UZ43_9PAST</name>
<dbReference type="Gene3D" id="1.25.40.10">
    <property type="entry name" value="Tetratricopeptide repeat domain"/>
    <property type="match status" value="1"/>
</dbReference>
<dbReference type="Pfam" id="PF13371">
    <property type="entry name" value="TPR_9"/>
    <property type="match status" value="1"/>
</dbReference>
<accession>A0ABX6UZ43</accession>
<evidence type="ECO:0000313" key="4">
    <source>
        <dbReference type="Proteomes" id="UP000663069"/>
    </source>
</evidence>
<feature type="domain" description="Protein SirB1 N-terminal" evidence="2">
    <location>
        <begin position="29"/>
        <end position="177"/>
    </location>
</feature>
<evidence type="ECO:0000313" key="3">
    <source>
        <dbReference type="EMBL" id="QPB42648.1"/>
    </source>
</evidence>
<evidence type="ECO:0000256" key="1">
    <source>
        <dbReference type="ARBA" id="ARBA00007100"/>
    </source>
</evidence>
<evidence type="ECO:0000259" key="2">
    <source>
        <dbReference type="Pfam" id="PF13369"/>
    </source>
</evidence>
<dbReference type="Proteomes" id="UP000663069">
    <property type="component" value="Chromosome"/>
</dbReference>
<reference evidence="3 4" key="1">
    <citation type="submission" date="2020-10" db="EMBL/GenBank/DDBJ databases">
        <title>Genome Sequencing of Rodentibacter spp. strain DSM111151.</title>
        <authorList>
            <person name="Benga L."/>
            <person name="Lautwein T."/>
        </authorList>
    </citation>
    <scope>NUCLEOTIDE SEQUENCE [LARGE SCALE GENOMIC DNA]</scope>
    <source>
        <strain evidence="3 4">DSM 111151</strain>
    </source>
</reference>